<proteinExistence type="predicted"/>
<dbReference type="Proteomes" id="UP000316781">
    <property type="component" value="Unassembled WGS sequence"/>
</dbReference>
<evidence type="ECO:0000256" key="2">
    <source>
        <dbReference type="ARBA" id="ARBA00022692"/>
    </source>
</evidence>
<reference evidence="6 7" key="1">
    <citation type="submission" date="2019-07" db="EMBL/GenBank/DDBJ databases">
        <title>Ln-dependent methylotrophs.</title>
        <authorList>
            <person name="Tani A."/>
        </authorList>
    </citation>
    <scope>NUCLEOTIDE SEQUENCE [LARGE SCALE GENOMIC DNA]</scope>
    <source>
        <strain evidence="6 7">SM89A</strain>
    </source>
</reference>
<gene>
    <name evidence="6" type="ORF">FM996_02520</name>
</gene>
<dbReference type="EMBL" id="VJMF01000012">
    <property type="protein sequence ID" value="TRL37393.1"/>
    <property type="molecule type" value="Genomic_DNA"/>
</dbReference>
<dbReference type="RefSeq" id="WP_142861690.1">
    <property type="nucleotide sequence ID" value="NZ_VJMF01000012.1"/>
</dbReference>
<dbReference type="Pfam" id="PF07869">
    <property type="entry name" value="DUF1656"/>
    <property type="match status" value="1"/>
</dbReference>
<keyword evidence="3 5" id="KW-1133">Transmembrane helix</keyword>
<dbReference type="AlphaFoldDB" id="A0A549T693"/>
<name>A0A549T693_METSR</name>
<evidence type="ECO:0000256" key="3">
    <source>
        <dbReference type="ARBA" id="ARBA00022989"/>
    </source>
</evidence>
<organism evidence="6 7">
    <name type="scientific">Methylosinus sporium</name>
    <dbReference type="NCBI Taxonomy" id="428"/>
    <lineage>
        <taxon>Bacteria</taxon>
        <taxon>Pseudomonadati</taxon>
        <taxon>Pseudomonadota</taxon>
        <taxon>Alphaproteobacteria</taxon>
        <taxon>Hyphomicrobiales</taxon>
        <taxon>Methylocystaceae</taxon>
        <taxon>Methylosinus</taxon>
    </lineage>
</organism>
<keyword evidence="1" id="KW-1003">Cell membrane</keyword>
<evidence type="ECO:0000256" key="4">
    <source>
        <dbReference type="ARBA" id="ARBA00023136"/>
    </source>
</evidence>
<comment type="caution">
    <text evidence="6">The sequence shown here is derived from an EMBL/GenBank/DDBJ whole genome shotgun (WGS) entry which is preliminary data.</text>
</comment>
<protein>
    <submittedName>
        <fullName evidence="6">DUF1656 domain-containing protein</fullName>
    </submittedName>
</protein>
<sequence length="63" mass="7072">MNAEIDIFGVFVSSLLAFALTAFMLEIAIKRALEAIGFYRFVWHPALFNLGMFVCLLGVFVLL</sequence>
<dbReference type="InterPro" id="IPR012451">
    <property type="entry name" value="DUF1656"/>
</dbReference>
<evidence type="ECO:0000256" key="1">
    <source>
        <dbReference type="ARBA" id="ARBA00022475"/>
    </source>
</evidence>
<feature type="transmembrane region" description="Helical" evidence="5">
    <location>
        <begin position="6"/>
        <end position="29"/>
    </location>
</feature>
<accession>A0A549T693</accession>
<keyword evidence="4 5" id="KW-0472">Membrane</keyword>
<evidence type="ECO:0000256" key="5">
    <source>
        <dbReference type="SAM" id="Phobius"/>
    </source>
</evidence>
<feature type="transmembrane region" description="Helical" evidence="5">
    <location>
        <begin position="41"/>
        <end position="62"/>
    </location>
</feature>
<evidence type="ECO:0000313" key="6">
    <source>
        <dbReference type="EMBL" id="TRL37393.1"/>
    </source>
</evidence>
<evidence type="ECO:0000313" key="7">
    <source>
        <dbReference type="Proteomes" id="UP000316781"/>
    </source>
</evidence>
<keyword evidence="2 5" id="KW-0812">Transmembrane</keyword>